<evidence type="ECO:0000313" key="1">
    <source>
        <dbReference type="EMBL" id="KAG6510630.1"/>
    </source>
</evidence>
<keyword evidence="2" id="KW-1185">Reference proteome</keyword>
<protein>
    <submittedName>
        <fullName evidence="1">Uncharacterized protein</fullName>
    </submittedName>
</protein>
<gene>
    <name evidence="1" type="ORF">ZIOFF_028658</name>
</gene>
<reference evidence="1 2" key="1">
    <citation type="submission" date="2020-08" db="EMBL/GenBank/DDBJ databases">
        <title>Plant Genome Project.</title>
        <authorList>
            <person name="Zhang R.-G."/>
        </authorList>
    </citation>
    <scope>NUCLEOTIDE SEQUENCE [LARGE SCALE GENOMIC DNA]</scope>
    <source>
        <tissue evidence="1">Rhizome</tissue>
    </source>
</reference>
<comment type="caution">
    <text evidence="1">The sequence shown here is derived from an EMBL/GenBank/DDBJ whole genome shotgun (WGS) entry which is preliminary data.</text>
</comment>
<dbReference type="EMBL" id="JACMSC010000008">
    <property type="protein sequence ID" value="KAG6510630.1"/>
    <property type="molecule type" value="Genomic_DNA"/>
</dbReference>
<proteinExistence type="predicted"/>
<dbReference type="Proteomes" id="UP000734854">
    <property type="component" value="Unassembled WGS sequence"/>
</dbReference>
<name>A0A8J5H6U1_ZINOF</name>
<organism evidence="1 2">
    <name type="scientific">Zingiber officinale</name>
    <name type="common">Ginger</name>
    <name type="synonym">Amomum zingiber</name>
    <dbReference type="NCBI Taxonomy" id="94328"/>
    <lineage>
        <taxon>Eukaryota</taxon>
        <taxon>Viridiplantae</taxon>
        <taxon>Streptophyta</taxon>
        <taxon>Embryophyta</taxon>
        <taxon>Tracheophyta</taxon>
        <taxon>Spermatophyta</taxon>
        <taxon>Magnoliopsida</taxon>
        <taxon>Liliopsida</taxon>
        <taxon>Zingiberales</taxon>
        <taxon>Zingiberaceae</taxon>
        <taxon>Zingiber</taxon>
    </lineage>
</organism>
<accession>A0A8J5H6U1</accession>
<dbReference type="AlphaFoldDB" id="A0A8J5H6U1"/>
<sequence>MKNHEGHDEGRRLWIFLAAGASRRRRKEEGILFGGCVATKEEGVKTLASGATTKNHEGHDEGRFRGELSRGLMALSIGEMKQCV</sequence>
<evidence type="ECO:0000313" key="2">
    <source>
        <dbReference type="Proteomes" id="UP000734854"/>
    </source>
</evidence>